<gene>
    <name evidence="1" type="ORF">DPMN_008153</name>
</gene>
<proteinExistence type="predicted"/>
<protein>
    <recommendedName>
        <fullName evidence="3">PWWP domain-containing protein</fullName>
    </recommendedName>
</protein>
<name>A0A9D4MVL1_DREPO</name>
<organism evidence="1 2">
    <name type="scientific">Dreissena polymorpha</name>
    <name type="common">Zebra mussel</name>
    <name type="synonym">Mytilus polymorpha</name>
    <dbReference type="NCBI Taxonomy" id="45954"/>
    <lineage>
        <taxon>Eukaryota</taxon>
        <taxon>Metazoa</taxon>
        <taxon>Spiralia</taxon>
        <taxon>Lophotrochozoa</taxon>
        <taxon>Mollusca</taxon>
        <taxon>Bivalvia</taxon>
        <taxon>Autobranchia</taxon>
        <taxon>Heteroconchia</taxon>
        <taxon>Euheterodonta</taxon>
        <taxon>Imparidentia</taxon>
        <taxon>Neoheterodontei</taxon>
        <taxon>Myida</taxon>
        <taxon>Dreissenoidea</taxon>
        <taxon>Dreissenidae</taxon>
        <taxon>Dreissena</taxon>
    </lineage>
</organism>
<evidence type="ECO:0008006" key="3">
    <source>
        <dbReference type="Google" id="ProtNLM"/>
    </source>
</evidence>
<sequence>MIKTIRKQLSDFLPGGVFGEKPDDQTLSQTKFSHVTNLACEHHFGDLDSSQKRRPNASLHHHSSVQMLKRSRMKLKDWYNTLPEEKKASLWKAARKGGKDLRKKHKEHEKRVLDEISELTEQQETKKRKKDAKSKTILDIDILKQKLPDTDDLKTNDYVAVAYHDMWYPGLITDKNGPQLVVKFMLRTRTAGTFVWPARDDVQKVLPEFVIACGVVPECVNYGRQWFISDHVKLDELFQMYKNMYFETDL</sequence>
<keyword evidence="2" id="KW-1185">Reference proteome</keyword>
<dbReference type="EMBL" id="JAIWYP010000001">
    <property type="protein sequence ID" value="KAH3884180.1"/>
    <property type="molecule type" value="Genomic_DNA"/>
</dbReference>
<comment type="caution">
    <text evidence="1">The sequence shown here is derived from an EMBL/GenBank/DDBJ whole genome shotgun (WGS) entry which is preliminary data.</text>
</comment>
<dbReference type="Proteomes" id="UP000828390">
    <property type="component" value="Unassembled WGS sequence"/>
</dbReference>
<evidence type="ECO:0000313" key="1">
    <source>
        <dbReference type="EMBL" id="KAH3884180.1"/>
    </source>
</evidence>
<accession>A0A9D4MVL1</accession>
<evidence type="ECO:0000313" key="2">
    <source>
        <dbReference type="Proteomes" id="UP000828390"/>
    </source>
</evidence>
<reference evidence="1" key="1">
    <citation type="journal article" date="2019" name="bioRxiv">
        <title>The Genome of the Zebra Mussel, Dreissena polymorpha: A Resource for Invasive Species Research.</title>
        <authorList>
            <person name="McCartney M.A."/>
            <person name="Auch B."/>
            <person name="Kono T."/>
            <person name="Mallez S."/>
            <person name="Zhang Y."/>
            <person name="Obille A."/>
            <person name="Becker A."/>
            <person name="Abrahante J.E."/>
            <person name="Garbe J."/>
            <person name="Badalamenti J.P."/>
            <person name="Herman A."/>
            <person name="Mangelson H."/>
            <person name="Liachko I."/>
            <person name="Sullivan S."/>
            <person name="Sone E.D."/>
            <person name="Koren S."/>
            <person name="Silverstein K.A.T."/>
            <person name="Beckman K.B."/>
            <person name="Gohl D.M."/>
        </authorList>
    </citation>
    <scope>NUCLEOTIDE SEQUENCE</scope>
    <source>
        <strain evidence="1">Duluth1</strain>
        <tissue evidence="1">Whole animal</tissue>
    </source>
</reference>
<reference evidence="1" key="2">
    <citation type="submission" date="2020-11" db="EMBL/GenBank/DDBJ databases">
        <authorList>
            <person name="McCartney M.A."/>
            <person name="Auch B."/>
            <person name="Kono T."/>
            <person name="Mallez S."/>
            <person name="Becker A."/>
            <person name="Gohl D.M."/>
            <person name="Silverstein K.A.T."/>
            <person name="Koren S."/>
            <person name="Bechman K.B."/>
            <person name="Herman A."/>
            <person name="Abrahante J.E."/>
            <person name="Garbe J."/>
        </authorList>
    </citation>
    <scope>NUCLEOTIDE SEQUENCE</scope>
    <source>
        <strain evidence="1">Duluth1</strain>
        <tissue evidence="1">Whole animal</tissue>
    </source>
</reference>
<dbReference type="AlphaFoldDB" id="A0A9D4MVL1"/>